<evidence type="ECO:0000256" key="7">
    <source>
        <dbReference type="ARBA" id="ARBA00023010"/>
    </source>
</evidence>
<evidence type="ECO:0000256" key="11">
    <source>
        <dbReference type="SAM" id="Phobius"/>
    </source>
</evidence>
<feature type="transmembrane region" description="Helical" evidence="11">
    <location>
        <begin position="6"/>
        <end position="22"/>
    </location>
</feature>
<dbReference type="InterPro" id="IPR003369">
    <property type="entry name" value="TatA/B/E"/>
</dbReference>
<evidence type="ECO:0000256" key="6">
    <source>
        <dbReference type="ARBA" id="ARBA00022989"/>
    </source>
</evidence>
<keyword evidence="9" id="KW-0175">Coiled coil</keyword>
<dbReference type="Pfam" id="PF02416">
    <property type="entry name" value="TatA_B_E"/>
    <property type="match status" value="1"/>
</dbReference>
<keyword evidence="3" id="KW-1003">Cell membrane</keyword>
<gene>
    <name evidence="12" type="ORF">MNBD_GAMMA08-2059</name>
</gene>
<dbReference type="GO" id="GO:0016020">
    <property type="term" value="C:membrane"/>
    <property type="evidence" value="ECO:0007669"/>
    <property type="project" value="UniProtKB-SubCell"/>
</dbReference>
<keyword evidence="7" id="KW-0811">Translocation</keyword>
<keyword evidence="4 11" id="KW-0812">Transmembrane</keyword>
<keyword evidence="6 11" id="KW-1133">Transmembrane helix</keyword>
<protein>
    <submittedName>
        <fullName evidence="12">Twin-arginine translocation protein TatB</fullName>
    </submittedName>
</protein>
<dbReference type="EMBL" id="UOFH01000129">
    <property type="protein sequence ID" value="VAW60238.1"/>
    <property type="molecule type" value="Genomic_DNA"/>
</dbReference>
<proteinExistence type="inferred from homology"/>
<feature type="compositionally biased region" description="Basic and acidic residues" evidence="10">
    <location>
        <begin position="106"/>
        <end position="118"/>
    </location>
</feature>
<name>A0A3B0WW23_9ZZZZ</name>
<organism evidence="12">
    <name type="scientific">hydrothermal vent metagenome</name>
    <dbReference type="NCBI Taxonomy" id="652676"/>
    <lineage>
        <taxon>unclassified sequences</taxon>
        <taxon>metagenomes</taxon>
        <taxon>ecological metagenomes</taxon>
    </lineage>
</organism>
<feature type="coiled-coil region" evidence="9">
    <location>
        <begin position="56"/>
        <end position="83"/>
    </location>
</feature>
<accession>A0A3B0WW23</accession>
<reference evidence="12" key="1">
    <citation type="submission" date="2018-06" db="EMBL/GenBank/DDBJ databases">
        <authorList>
            <person name="Zhirakovskaya E."/>
        </authorList>
    </citation>
    <scope>NUCLEOTIDE SEQUENCE</scope>
</reference>
<keyword evidence="2" id="KW-0813">Transport</keyword>
<evidence type="ECO:0000256" key="3">
    <source>
        <dbReference type="ARBA" id="ARBA00022475"/>
    </source>
</evidence>
<dbReference type="PANTHER" id="PTHR33162">
    <property type="entry name" value="SEC-INDEPENDENT PROTEIN TRANSLOCASE PROTEIN TATA, CHLOROPLASTIC"/>
    <property type="match status" value="1"/>
</dbReference>
<evidence type="ECO:0000256" key="4">
    <source>
        <dbReference type="ARBA" id="ARBA00022692"/>
    </source>
</evidence>
<evidence type="ECO:0000256" key="5">
    <source>
        <dbReference type="ARBA" id="ARBA00022927"/>
    </source>
</evidence>
<comment type="subcellular location">
    <subcellularLocation>
        <location evidence="1">Membrane</location>
        <topology evidence="1">Single-pass membrane protein</topology>
    </subcellularLocation>
</comment>
<keyword evidence="8 11" id="KW-0472">Membrane</keyword>
<dbReference type="AlphaFoldDB" id="A0A3B0WW23"/>
<dbReference type="HAMAP" id="MF_00237">
    <property type="entry name" value="TatB"/>
    <property type="match status" value="1"/>
</dbReference>
<dbReference type="GO" id="GO:0043953">
    <property type="term" value="P:protein transport by the Tat complex"/>
    <property type="evidence" value="ECO:0007669"/>
    <property type="project" value="InterPro"/>
</dbReference>
<feature type="compositionally biased region" description="Polar residues" evidence="10">
    <location>
        <begin position="134"/>
        <end position="172"/>
    </location>
</feature>
<evidence type="ECO:0000256" key="8">
    <source>
        <dbReference type="ARBA" id="ARBA00023136"/>
    </source>
</evidence>
<keyword evidence="5" id="KW-0653">Protein transport</keyword>
<dbReference type="Gene3D" id="1.20.5.3310">
    <property type="match status" value="1"/>
</dbReference>
<evidence type="ECO:0000256" key="9">
    <source>
        <dbReference type="SAM" id="Coils"/>
    </source>
</evidence>
<feature type="region of interest" description="Disordered" evidence="10">
    <location>
        <begin position="87"/>
        <end position="172"/>
    </location>
</feature>
<dbReference type="GO" id="GO:0008320">
    <property type="term" value="F:protein transmembrane transporter activity"/>
    <property type="evidence" value="ECO:0007669"/>
    <property type="project" value="InterPro"/>
</dbReference>
<dbReference type="InterPro" id="IPR018448">
    <property type="entry name" value="TatB"/>
</dbReference>
<dbReference type="NCBIfam" id="TIGR01410">
    <property type="entry name" value="tatB"/>
    <property type="match status" value="1"/>
</dbReference>
<dbReference type="PRINTS" id="PR01506">
    <property type="entry name" value="TATBPROTEIN"/>
</dbReference>
<evidence type="ECO:0000313" key="12">
    <source>
        <dbReference type="EMBL" id="VAW60238.1"/>
    </source>
</evidence>
<evidence type="ECO:0000256" key="2">
    <source>
        <dbReference type="ARBA" id="ARBA00022448"/>
    </source>
</evidence>
<evidence type="ECO:0000256" key="10">
    <source>
        <dbReference type="SAM" id="MobiDB-lite"/>
    </source>
</evidence>
<dbReference type="PANTHER" id="PTHR33162:SF1">
    <property type="entry name" value="SEC-INDEPENDENT PROTEIN TRANSLOCASE PROTEIN TATA, CHLOROPLASTIC"/>
    <property type="match status" value="1"/>
</dbReference>
<evidence type="ECO:0000256" key="1">
    <source>
        <dbReference type="ARBA" id="ARBA00004167"/>
    </source>
</evidence>
<sequence length="172" mass="19425">MFDVGFLELVVIMVLGLLVLGPERLPKAAQKVGYWFGKARRYVEGMKEQVEAEFDGAEVKRLLHNQEVQIRELQDKITETESYIDTEYHNQFDDADDPGTSPEIAEETKPNELAREPQYDIIEEDEAWADDSHSNQTLSEQKQSEAAQQTASANQPDENQSADNHASGNKAQ</sequence>